<dbReference type="InterPro" id="IPR000073">
    <property type="entry name" value="AB_hydrolase_1"/>
</dbReference>
<dbReference type="InterPro" id="IPR050228">
    <property type="entry name" value="Carboxylesterase_BioH"/>
</dbReference>
<dbReference type="PANTHER" id="PTHR43194">
    <property type="entry name" value="HYDROLASE ALPHA/BETA FOLD FAMILY"/>
    <property type="match status" value="1"/>
</dbReference>
<proteinExistence type="predicted"/>
<keyword evidence="2" id="KW-0378">Hydrolase</keyword>
<dbReference type="Proteomes" id="UP000199340">
    <property type="component" value="Unassembled WGS sequence"/>
</dbReference>
<dbReference type="InterPro" id="IPR022742">
    <property type="entry name" value="Hydrolase_4"/>
</dbReference>
<dbReference type="PRINTS" id="PR00412">
    <property type="entry name" value="EPOXHYDRLASE"/>
</dbReference>
<dbReference type="Gene3D" id="3.40.50.1820">
    <property type="entry name" value="alpha/beta hydrolase"/>
    <property type="match status" value="1"/>
</dbReference>
<dbReference type="OrthoDB" id="7267294at2"/>
<dbReference type="Pfam" id="PF12146">
    <property type="entry name" value="Hydrolase_4"/>
    <property type="match status" value="1"/>
</dbReference>
<dbReference type="STRING" id="490829.SAMN05421850_107115"/>
<keyword evidence="3" id="KW-1185">Reference proteome</keyword>
<sequence length="310" mass="34184">MTWALVALAAIAAAPFVIELLRRRMTQTARAAAPGGFARLSDGVTHYRWIGPERGRIAVCVHGLTTPSLVWQAVAEGLAEDGYRVLLYDLYGRGYSDRPRKPHDRHLFHRQLNDLLHNLGITEPVTLLGYSMGGSISASWAAAQPERIEKLILLAPAGMGHDLGRVARITRDWPVIGDWLMLAMFPRNHRKGTASERAIARDVPGIIDYQQDELRWRGFVPAVLSSLRGMLAEVLERDHKAIRQAGLPVLAIWGRVDRVIPIKAMGVMAQWNPDAEHAVIEGAGHGLAYTNAGEVVQAIRDWRDQAGAVS</sequence>
<feature type="domain" description="Serine aminopeptidase S33" evidence="1">
    <location>
        <begin position="57"/>
        <end position="287"/>
    </location>
</feature>
<dbReference type="PANTHER" id="PTHR43194:SF2">
    <property type="entry name" value="PEROXISOMAL MEMBRANE PROTEIN LPX1"/>
    <property type="match status" value="1"/>
</dbReference>
<dbReference type="RefSeq" id="WP_090029282.1">
    <property type="nucleotide sequence ID" value="NZ_FNEB01000007.1"/>
</dbReference>
<dbReference type="EMBL" id="FNEB01000007">
    <property type="protein sequence ID" value="SDI99716.1"/>
    <property type="molecule type" value="Genomic_DNA"/>
</dbReference>
<dbReference type="SUPFAM" id="SSF53474">
    <property type="entry name" value="alpha/beta-Hydrolases"/>
    <property type="match status" value="1"/>
</dbReference>
<dbReference type="AlphaFoldDB" id="A0A1G8Q5B6"/>
<organism evidence="2 3">
    <name type="scientific">Lutimaribacter saemankumensis</name>
    <dbReference type="NCBI Taxonomy" id="490829"/>
    <lineage>
        <taxon>Bacteria</taxon>
        <taxon>Pseudomonadati</taxon>
        <taxon>Pseudomonadota</taxon>
        <taxon>Alphaproteobacteria</taxon>
        <taxon>Rhodobacterales</taxon>
        <taxon>Roseobacteraceae</taxon>
        <taxon>Lutimaribacter</taxon>
    </lineage>
</organism>
<dbReference type="GO" id="GO:0016787">
    <property type="term" value="F:hydrolase activity"/>
    <property type="evidence" value="ECO:0007669"/>
    <property type="project" value="UniProtKB-KW"/>
</dbReference>
<gene>
    <name evidence="2" type="ORF">SAMN05421850_107115</name>
</gene>
<dbReference type="InterPro" id="IPR000639">
    <property type="entry name" value="Epox_hydrolase-like"/>
</dbReference>
<evidence type="ECO:0000259" key="1">
    <source>
        <dbReference type="Pfam" id="PF12146"/>
    </source>
</evidence>
<name>A0A1G8Q5B6_9RHOB</name>
<evidence type="ECO:0000313" key="3">
    <source>
        <dbReference type="Proteomes" id="UP000199340"/>
    </source>
</evidence>
<accession>A0A1G8Q5B6</accession>
<protein>
    <submittedName>
        <fullName evidence="2">Lysophospholipase, alpha-beta hydrolase superfamily</fullName>
    </submittedName>
</protein>
<dbReference type="InterPro" id="IPR029058">
    <property type="entry name" value="AB_hydrolase_fold"/>
</dbReference>
<reference evidence="2 3" key="1">
    <citation type="submission" date="2016-10" db="EMBL/GenBank/DDBJ databases">
        <authorList>
            <person name="de Groot N.N."/>
        </authorList>
    </citation>
    <scope>NUCLEOTIDE SEQUENCE [LARGE SCALE GENOMIC DNA]</scope>
    <source>
        <strain evidence="2 3">DSM 28010</strain>
    </source>
</reference>
<evidence type="ECO:0000313" key="2">
    <source>
        <dbReference type="EMBL" id="SDI99716.1"/>
    </source>
</evidence>
<dbReference type="PRINTS" id="PR00111">
    <property type="entry name" value="ABHYDROLASE"/>
</dbReference>